<dbReference type="Gene3D" id="1.10.1130.10">
    <property type="entry name" value="Flavocytochrome C3, Chain A"/>
    <property type="match status" value="1"/>
</dbReference>
<sequence length="103" mass="11247">MNKLLLVPLMALSFAAFAQEPAADAAITDQFTPPMIPHPVAAYLPITPTKNACLMCHQIPKPGMQKMKGMPTPLPPSHVTGDKVNPNRYECMLCHAEVLPEKK</sequence>
<keyword evidence="3" id="KW-1185">Reference proteome</keyword>
<organism evidence="2 3">
    <name type="scientific">Turicimonas muris</name>
    <dbReference type="NCBI Taxonomy" id="1796652"/>
    <lineage>
        <taxon>Bacteria</taxon>
        <taxon>Pseudomonadati</taxon>
        <taxon>Pseudomonadota</taxon>
        <taxon>Betaproteobacteria</taxon>
        <taxon>Burkholderiales</taxon>
        <taxon>Sutterellaceae</taxon>
        <taxon>Turicimonas</taxon>
    </lineage>
</organism>
<dbReference type="RefSeq" id="WP_066593840.1">
    <property type="nucleotide sequence ID" value="NZ_CAJTBZ010000005.1"/>
</dbReference>
<dbReference type="GO" id="GO:0009061">
    <property type="term" value="P:anaerobic respiration"/>
    <property type="evidence" value="ECO:0007669"/>
    <property type="project" value="InterPro"/>
</dbReference>
<name>A0A227KPR3_9BURK</name>
<proteinExistence type="predicted"/>
<accession>A0A227KPR3</accession>
<keyword evidence="1" id="KW-0732">Signal</keyword>
<feature type="signal peptide" evidence="1">
    <location>
        <begin position="1"/>
        <end position="18"/>
    </location>
</feature>
<protein>
    <submittedName>
        <fullName evidence="2">Nitrate reductase</fullName>
    </submittedName>
</protein>
<dbReference type="SUPFAM" id="SSF48695">
    <property type="entry name" value="Multiheme cytochromes"/>
    <property type="match status" value="1"/>
</dbReference>
<dbReference type="Proteomes" id="UP000214610">
    <property type="component" value="Unassembled WGS sequence"/>
</dbReference>
<gene>
    <name evidence="2" type="ORF">ADH67_04495</name>
</gene>
<feature type="chain" id="PRO_5011286984" evidence="1">
    <location>
        <begin position="19"/>
        <end position="103"/>
    </location>
</feature>
<evidence type="ECO:0000313" key="3">
    <source>
        <dbReference type="Proteomes" id="UP000214610"/>
    </source>
</evidence>
<dbReference type="EMBL" id="NHMP01000002">
    <property type="protein sequence ID" value="OXE50254.1"/>
    <property type="molecule type" value="Genomic_DNA"/>
</dbReference>
<evidence type="ECO:0000256" key="1">
    <source>
        <dbReference type="SAM" id="SignalP"/>
    </source>
</evidence>
<comment type="caution">
    <text evidence="2">The sequence shown here is derived from an EMBL/GenBank/DDBJ whole genome shotgun (WGS) entry which is preliminary data.</text>
</comment>
<dbReference type="GeneID" id="78361902"/>
<dbReference type="InterPro" id="IPR036280">
    <property type="entry name" value="Multihaem_cyt_sf"/>
</dbReference>
<reference evidence="3" key="1">
    <citation type="submission" date="2017-05" db="EMBL/GenBank/DDBJ databases">
        <title>Improved OligoMM genomes.</title>
        <authorList>
            <person name="Garzetti D."/>
        </authorList>
    </citation>
    <scope>NUCLEOTIDE SEQUENCE [LARGE SCALE GENOMIC DNA]</scope>
    <source>
        <strain evidence="3">YL45</strain>
    </source>
</reference>
<dbReference type="AlphaFoldDB" id="A0A227KPR3"/>
<evidence type="ECO:0000313" key="2">
    <source>
        <dbReference type="EMBL" id="OXE50254.1"/>
    </source>
</evidence>
<dbReference type="InterPro" id="IPR005591">
    <property type="entry name" value="NapB"/>
</dbReference>
<dbReference type="Pfam" id="PF03892">
    <property type="entry name" value="NapB"/>
    <property type="match status" value="1"/>
</dbReference>